<gene>
    <name evidence="1" type="ordered locus">LILAB_30580</name>
</gene>
<evidence type="ECO:0000313" key="2">
    <source>
        <dbReference type="Proteomes" id="UP000000488"/>
    </source>
</evidence>
<protein>
    <submittedName>
        <fullName evidence="1">Uncharacterized protein</fullName>
    </submittedName>
</protein>
<dbReference type="NCBIfam" id="TIGR02243">
    <property type="entry name" value="putative baseplate assembly protein"/>
    <property type="match status" value="1"/>
</dbReference>
<dbReference type="InterPro" id="IPR011749">
    <property type="entry name" value="CHP02243"/>
</dbReference>
<dbReference type="eggNOG" id="COG3299">
    <property type="taxonomic scope" value="Bacteria"/>
</dbReference>
<dbReference type="Proteomes" id="UP000000488">
    <property type="component" value="Chromosome"/>
</dbReference>
<accession>F8CQT3</accession>
<name>F8CQT3_MYXFH</name>
<dbReference type="EMBL" id="CP002830">
    <property type="protein sequence ID" value="AEI67997.1"/>
    <property type="molecule type" value="Genomic_DNA"/>
</dbReference>
<dbReference type="HOGENOM" id="CLU_024495_0_0_7"/>
<dbReference type="AlphaFoldDB" id="F8CQT3"/>
<sequence length="806" mass="87052">MPIIPPRLDDRSFPDLVEELLSRIPGHTPEWTHARVGDPGRTLLELFAWLADSILYRANLIPERQRLAFLRLLGASLRPAEAATGVVSVHFDTDVLQPSVALRAFASLRKPVPFETLDELTVVHLTAEAYRKRPLTEAERQQHASMLPRLAQVYGLDPKAQHGFYATTPVFPLGAADPRGLDLVTETVDGSLWLALLAPKAEHVTALREDLTKGNGSLWLALLAPKAEHVTALREDLTKGNGQGPRVLSVGVSPVMEVPALSELLGARGRLPHVWEVTGTPAVDASPVYHRLTVVADSTQELSRRGVVRLLLPSDLGAPVNDVRADARAGLGDRPPRLDDPRVAARLVTWLRLRPSGRPERFALGWVDINAVEVDQRETTGGRLIGQSDGNAEQEFRLPSGSVERASFQLFIEEPGAGYREWRLIEDLALARRDEPVYALDSEAGTVRCGDGVRGRVPPMGAQVLVARMRSGGGAAGNLPPGSLKDLSAYRVDGSPAPGLKVQQPEPTLGGRDAETLAEAERRIPALLRHVDRAVTEEDYRRLAASTPGVQLGRVEVLPRFEPRRRRDGVPGVVSVMVLPTATRLEAPYPRADRPLLEAVHAYLDARRPLTTELYVIGCEYVPLGLGVGITVREGFGRETVVQAVRQAVRRFLFPLPAGGPTGEGWPLGRDVQDRELYVAVAQVPGVASIAGVSLFAWGTVTRVLRDPRRAGATADVARFTVEPPAPSVRQAEGPVNPSWLQLKGSTATTPVELSIADWQLPELLKVAVNADGEVPAVLHGIGDEGSGGMDSSQAGVAVPVVPEVC</sequence>
<dbReference type="KEGG" id="mfu:LILAB_30580"/>
<dbReference type="STRING" id="483219.LILAB_30580"/>
<proteinExistence type="predicted"/>
<evidence type="ECO:0000313" key="1">
    <source>
        <dbReference type="EMBL" id="AEI67997.1"/>
    </source>
</evidence>
<reference evidence="1 2" key="1">
    <citation type="journal article" date="2011" name="J. Bacteriol.">
        <title>Genome sequence of the halotolerant marine bacterium Myxococcus fulvus HW-1.</title>
        <authorList>
            <person name="Li Z.F."/>
            <person name="Li X."/>
            <person name="Liu H."/>
            <person name="Liu X."/>
            <person name="Han K."/>
            <person name="Wu Z.H."/>
            <person name="Hu W."/>
            <person name="Li F.F."/>
            <person name="Li Y.Z."/>
        </authorList>
    </citation>
    <scope>NUCLEOTIDE SEQUENCE [LARGE SCALE GENOMIC DNA]</scope>
    <source>
        <strain evidence="2">ATCC BAA-855 / HW-1</strain>
    </source>
</reference>
<organism evidence="1 2">
    <name type="scientific">Myxococcus fulvus (strain ATCC BAA-855 / HW-1)</name>
    <dbReference type="NCBI Taxonomy" id="483219"/>
    <lineage>
        <taxon>Bacteria</taxon>
        <taxon>Pseudomonadati</taxon>
        <taxon>Myxococcota</taxon>
        <taxon>Myxococcia</taxon>
        <taxon>Myxococcales</taxon>
        <taxon>Cystobacterineae</taxon>
        <taxon>Myxococcaceae</taxon>
        <taxon>Myxococcus</taxon>
    </lineage>
</organism>